<evidence type="ECO:0000313" key="2">
    <source>
        <dbReference type="EMBL" id="GAA4421916.1"/>
    </source>
</evidence>
<sequence>MPSRDGVDSTASGNAEAPASDTGAAAVPVVSFACVDVTRQGYVRAANWCEETWRVAHACDDADMTRNLLEPEPTLLPAELDSPARTALDDGEDPRAVAARNPATSLAWARLAREALDAGDAVAAYAFARTGYHRGLDALRKAGWRGAGPVPASHVPNQGFLLSVHALAEAAAAIGEEEEHARCLALLDDSDPQAREVLGLS</sequence>
<reference evidence="3" key="1">
    <citation type="journal article" date="2019" name="Int. J. Syst. Evol. Microbiol.">
        <title>The Global Catalogue of Microorganisms (GCM) 10K type strain sequencing project: providing services to taxonomists for standard genome sequencing and annotation.</title>
        <authorList>
            <consortium name="The Broad Institute Genomics Platform"/>
            <consortium name="The Broad Institute Genome Sequencing Center for Infectious Disease"/>
            <person name="Wu L."/>
            <person name="Ma J."/>
        </authorList>
    </citation>
    <scope>NUCLEOTIDE SEQUENCE [LARGE SCALE GENOMIC DNA]</scope>
    <source>
        <strain evidence="3">JCM 17810</strain>
    </source>
</reference>
<comment type="caution">
    <text evidence="2">The sequence shown here is derived from an EMBL/GenBank/DDBJ whole genome shotgun (WGS) entry which is preliminary data.</text>
</comment>
<feature type="region of interest" description="Disordered" evidence="1">
    <location>
        <begin position="1"/>
        <end position="22"/>
    </location>
</feature>
<keyword evidence="3" id="KW-1185">Reference proteome</keyword>
<organism evidence="2 3">
    <name type="scientific">Georgenia halophila</name>
    <dbReference type="NCBI Taxonomy" id="620889"/>
    <lineage>
        <taxon>Bacteria</taxon>
        <taxon>Bacillati</taxon>
        <taxon>Actinomycetota</taxon>
        <taxon>Actinomycetes</taxon>
        <taxon>Micrococcales</taxon>
        <taxon>Bogoriellaceae</taxon>
        <taxon>Georgenia</taxon>
    </lineage>
</organism>
<protein>
    <recommendedName>
        <fullName evidence="4">DUF3151 family protein</fullName>
    </recommendedName>
</protein>
<dbReference type="Proteomes" id="UP001500622">
    <property type="component" value="Unassembled WGS sequence"/>
</dbReference>
<dbReference type="Pfam" id="PF11349">
    <property type="entry name" value="DUF3151"/>
    <property type="match status" value="1"/>
</dbReference>
<dbReference type="EMBL" id="BAABGN010000006">
    <property type="protein sequence ID" value="GAA4421916.1"/>
    <property type="molecule type" value="Genomic_DNA"/>
</dbReference>
<evidence type="ECO:0000256" key="1">
    <source>
        <dbReference type="SAM" id="MobiDB-lite"/>
    </source>
</evidence>
<evidence type="ECO:0000313" key="3">
    <source>
        <dbReference type="Proteomes" id="UP001500622"/>
    </source>
</evidence>
<proteinExistence type="predicted"/>
<name>A0ABP8L3A6_9MICO</name>
<accession>A0ABP8L3A6</accession>
<dbReference type="InterPro" id="IPR014487">
    <property type="entry name" value="DUF3151"/>
</dbReference>
<gene>
    <name evidence="2" type="ORF">GCM10023169_15500</name>
</gene>
<dbReference type="PROSITE" id="PS51257">
    <property type="entry name" value="PROKAR_LIPOPROTEIN"/>
    <property type="match status" value="1"/>
</dbReference>
<evidence type="ECO:0008006" key="4">
    <source>
        <dbReference type="Google" id="ProtNLM"/>
    </source>
</evidence>